<evidence type="ECO:0000313" key="2">
    <source>
        <dbReference type="Proteomes" id="UP001055093"/>
    </source>
</evidence>
<dbReference type="Proteomes" id="UP001055093">
    <property type="component" value="Unassembled WGS sequence"/>
</dbReference>
<dbReference type="RefSeq" id="WP_238308680.1">
    <property type="nucleotide sequence ID" value="NZ_BPRE01000020.1"/>
</dbReference>
<name>A0ABQ4V6D8_9HYPH</name>
<reference evidence="1" key="2">
    <citation type="submission" date="2021-08" db="EMBL/GenBank/DDBJ databases">
        <authorList>
            <person name="Tani A."/>
            <person name="Ola A."/>
            <person name="Ogura Y."/>
            <person name="Katsura K."/>
            <person name="Hayashi T."/>
        </authorList>
    </citation>
    <scope>NUCLEOTIDE SEQUENCE</scope>
    <source>
        <strain evidence="1">DSM 14458</strain>
    </source>
</reference>
<dbReference type="EMBL" id="BPRE01000020">
    <property type="protein sequence ID" value="GJE78097.1"/>
    <property type="molecule type" value="Genomic_DNA"/>
</dbReference>
<evidence type="ECO:0000313" key="1">
    <source>
        <dbReference type="EMBL" id="GJE78097.1"/>
    </source>
</evidence>
<organism evidence="1 2">
    <name type="scientific">Methylorubrum suomiense</name>
    <dbReference type="NCBI Taxonomy" id="144191"/>
    <lineage>
        <taxon>Bacteria</taxon>
        <taxon>Pseudomonadati</taxon>
        <taxon>Pseudomonadota</taxon>
        <taxon>Alphaproteobacteria</taxon>
        <taxon>Hyphomicrobiales</taxon>
        <taxon>Methylobacteriaceae</taxon>
        <taxon>Methylorubrum</taxon>
    </lineage>
</organism>
<keyword evidence="2" id="KW-1185">Reference proteome</keyword>
<gene>
    <name evidence="1" type="ORF">BGCPKDLD_4708</name>
</gene>
<protein>
    <submittedName>
        <fullName evidence="1">Uncharacterized protein</fullName>
    </submittedName>
</protein>
<comment type="caution">
    <text evidence="1">The sequence shown here is derived from an EMBL/GenBank/DDBJ whole genome shotgun (WGS) entry which is preliminary data.</text>
</comment>
<accession>A0ABQ4V6D8</accession>
<sequence>MSSRAVIGSHPITKEMGAWIAKQGYDCRSDDRSDRNKFLLSTSFTGSKPFRLIRAGVIASNTPIFLPAALADLGGEPMLTYRVMTSSTSERANAYYGSENDGQGGSYSGTEFLNRLFDGNPAYFLIQQNGNPGNTSFQLRYMVALI</sequence>
<proteinExistence type="predicted"/>
<reference evidence="1" key="1">
    <citation type="journal article" date="2021" name="Front. Microbiol.">
        <title>Comprehensive Comparative Genomics and Phenotyping of Methylobacterium Species.</title>
        <authorList>
            <person name="Alessa O."/>
            <person name="Ogura Y."/>
            <person name="Fujitani Y."/>
            <person name="Takami H."/>
            <person name="Hayashi T."/>
            <person name="Sahin N."/>
            <person name="Tani A."/>
        </authorList>
    </citation>
    <scope>NUCLEOTIDE SEQUENCE</scope>
    <source>
        <strain evidence="1">DSM 14458</strain>
    </source>
</reference>